<dbReference type="Proteomes" id="UP000006906">
    <property type="component" value="Chromosome 12"/>
</dbReference>
<name>A0A2K3D3W9_CHLRE</name>
<feature type="compositionally biased region" description="Low complexity" evidence="2">
    <location>
        <begin position="71"/>
        <end position="88"/>
    </location>
</feature>
<dbReference type="InParanoid" id="A0A2K3D3W9"/>
<dbReference type="InterPro" id="IPR011600">
    <property type="entry name" value="Pept_C14_caspase"/>
</dbReference>
<dbReference type="GeneID" id="5722640"/>
<evidence type="ECO:0000256" key="1">
    <source>
        <dbReference type="ARBA" id="ARBA00009005"/>
    </source>
</evidence>
<dbReference type="GO" id="GO:0004197">
    <property type="term" value="F:cysteine-type endopeptidase activity"/>
    <property type="evidence" value="ECO:0000318"/>
    <property type="project" value="GO_Central"/>
</dbReference>
<protein>
    <recommendedName>
        <fullName evidence="3">Peptidase C14 caspase domain-containing protein</fullName>
    </recommendedName>
</protein>
<feature type="compositionally biased region" description="Pro residues" evidence="2">
    <location>
        <begin position="89"/>
        <end position="99"/>
    </location>
</feature>
<feature type="compositionally biased region" description="Low complexity" evidence="2">
    <location>
        <begin position="100"/>
        <end position="112"/>
    </location>
</feature>
<dbReference type="EMBL" id="CM008973">
    <property type="protein sequence ID" value="PNW75211.1"/>
    <property type="molecule type" value="Genomic_DNA"/>
</dbReference>
<feature type="region of interest" description="Disordered" evidence="2">
    <location>
        <begin position="71"/>
        <end position="222"/>
    </location>
</feature>
<organism evidence="4 5">
    <name type="scientific">Chlamydomonas reinhardtii</name>
    <name type="common">Chlamydomonas smithii</name>
    <dbReference type="NCBI Taxonomy" id="3055"/>
    <lineage>
        <taxon>Eukaryota</taxon>
        <taxon>Viridiplantae</taxon>
        <taxon>Chlorophyta</taxon>
        <taxon>core chlorophytes</taxon>
        <taxon>Chlorophyceae</taxon>
        <taxon>CS clade</taxon>
        <taxon>Chlamydomonadales</taxon>
        <taxon>Chlamydomonadaceae</taxon>
        <taxon>Chlamydomonas</taxon>
    </lineage>
</organism>
<dbReference type="InterPro" id="IPR050452">
    <property type="entry name" value="Metacaspase"/>
</dbReference>
<evidence type="ECO:0000313" key="4">
    <source>
        <dbReference type="EMBL" id="PNW75211.1"/>
    </source>
</evidence>
<keyword evidence="5" id="KW-1185">Reference proteome</keyword>
<dbReference type="STRING" id="3055.A0A2K3D3W9"/>
<comment type="similarity">
    <text evidence="1">Belongs to the peptidase C14B family.</text>
</comment>
<sequence length="505" mass="52322">MYGYPPPAYGAPPAGYGAPAAPSPYGAAPPYGAPPAPAYGAYGAPQPAYGAPPAPAYGGYGAPPAPAYGAQPAYGTPYGAPQATSAYGAPPPAATPAPAPAASASSSAYPSLAAPPPPETVTASNSAGAPSSAPASRPTSAYPTVGASATPAFGTPNAPAPAPAASPYGGGYPPPPAPAGQAQPSAYTYGQPSANPQQRPATAPAPAYMPPTTYAPAPTNGGRRRRALLVGCGYPGTREALNGCLNDVNCIKFCLMNRFGFTEQQILILRDDTRQPDFISTKANIFRGIQWLMTDQQPGDSLFFHFSGHGSQQYDRNGDEEDGYDETICPTDFRRAGQIVDDELNRMMVQPLMPNVTLHAVIDACHSGTALDLPYRAKVDHSGRWYWKGRARYDKCTRGGTAFQFGACKDSQVAADTNKLSGKAYTGAATFSFIEAIEKYGVQQTYGVLLGHMMQTLRAMNGGMVSSGATGILASLLLGSSISSGQEPVLSCDKQVDLYASRLNI</sequence>
<dbReference type="KEGG" id="cre:CHLRE_12g517451v5"/>
<dbReference type="ExpressionAtlas" id="A0A2K3D3W9">
    <property type="expression patterns" value="baseline"/>
</dbReference>
<feature type="compositionally biased region" description="Low complexity" evidence="2">
    <location>
        <begin position="123"/>
        <end position="157"/>
    </location>
</feature>
<evidence type="ECO:0000259" key="3">
    <source>
        <dbReference type="Pfam" id="PF00656"/>
    </source>
</evidence>
<dbReference type="AlphaFoldDB" id="A0A2K3D3W9"/>
<dbReference type="RefSeq" id="XP_042918420.1">
    <property type="nucleotide sequence ID" value="XM_043068325.1"/>
</dbReference>
<dbReference type="Pfam" id="PF00656">
    <property type="entry name" value="Peptidase_C14"/>
    <property type="match status" value="1"/>
</dbReference>
<dbReference type="PANTHER" id="PTHR48104">
    <property type="entry name" value="METACASPASE-4"/>
    <property type="match status" value="1"/>
</dbReference>
<dbReference type="Gene3D" id="3.40.50.12660">
    <property type="match status" value="1"/>
</dbReference>
<dbReference type="GO" id="GO:0005737">
    <property type="term" value="C:cytoplasm"/>
    <property type="evidence" value="ECO:0000318"/>
    <property type="project" value="GO_Central"/>
</dbReference>
<dbReference type="OrthoDB" id="3223806at2759"/>
<reference evidence="4 5" key="1">
    <citation type="journal article" date="2007" name="Science">
        <title>The Chlamydomonas genome reveals the evolution of key animal and plant functions.</title>
        <authorList>
            <person name="Merchant S.S."/>
            <person name="Prochnik S.E."/>
            <person name="Vallon O."/>
            <person name="Harris E.H."/>
            <person name="Karpowicz S.J."/>
            <person name="Witman G.B."/>
            <person name="Terry A."/>
            <person name="Salamov A."/>
            <person name="Fritz-Laylin L.K."/>
            <person name="Marechal-Drouard L."/>
            <person name="Marshall W.F."/>
            <person name="Qu L.H."/>
            <person name="Nelson D.R."/>
            <person name="Sanderfoot A.A."/>
            <person name="Spalding M.H."/>
            <person name="Kapitonov V.V."/>
            <person name="Ren Q."/>
            <person name="Ferris P."/>
            <person name="Lindquist E."/>
            <person name="Shapiro H."/>
            <person name="Lucas S.M."/>
            <person name="Grimwood J."/>
            <person name="Schmutz J."/>
            <person name="Cardol P."/>
            <person name="Cerutti H."/>
            <person name="Chanfreau G."/>
            <person name="Chen C.L."/>
            <person name="Cognat V."/>
            <person name="Croft M.T."/>
            <person name="Dent R."/>
            <person name="Dutcher S."/>
            <person name="Fernandez E."/>
            <person name="Fukuzawa H."/>
            <person name="Gonzalez-Ballester D."/>
            <person name="Gonzalez-Halphen D."/>
            <person name="Hallmann A."/>
            <person name="Hanikenne M."/>
            <person name="Hippler M."/>
            <person name="Inwood W."/>
            <person name="Jabbari K."/>
            <person name="Kalanon M."/>
            <person name="Kuras R."/>
            <person name="Lefebvre P.A."/>
            <person name="Lemaire S.D."/>
            <person name="Lobanov A.V."/>
            <person name="Lohr M."/>
            <person name="Manuell A."/>
            <person name="Meier I."/>
            <person name="Mets L."/>
            <person name="Mittag M."/>
            <person name="Mittelmeier T."/>
            <person name="Moroney J.V."/>
            <person name="Moseley J."/>
            <person name="Napoli C."/>
            <person name="Nedelcu A.M."/>
            <person name="Niyogi K."/>
            <person name="Novoselov S.V."/>
            <person name="Paulsen I.T."/>
            <person name="Pazour G."/>
            <person name="Purton S."/>
            <person name="Ral J.P."/>
            <person name="Riano-Pachon D.M."/>
            <person name="Riekhof W."/>
            <person name="Rymarquis L."/>
            <person name="Schroda M."/>
            <person name="Stern D."/>
            <person name="Umen J."/>
            <person name="Willows R."/>
            <person name="Wilson N."/>
            <person name="Zimmer S.L."/>
            <person name="Allmer J."/>
            <person name="Balk J."/>
            <person name="Bisova K."/>
            <person name="Chen C.J."/>
            <person name="Elias M."/>
            <person name="Gendler K."/>
            <person name="Hauser C."/>
            <person name="Lamb M.R."/>
            <person name="Ledford H."/>
            <person name="Long J.C."/>
            <person name="Minagawa J."/>
            <person name="Page M.D."/>
            <person name="Pan J."/>
            <person name="Pootakham W."/>
            <person name="Roje S."/>
            <person name="Rose A."/>
            <person name="Stahlberg E."/>
            <person name="Terauchi A.M."/>
            <person name="Yang P."/>
            <person name="Ball S."/>
            <person name="Bowler C."/>
            <person name="Dieckmann C.L."/>
            <person name="Gladyshev V.N."/>
            <person name="Green P."/>
            <person name="Jorgensen R."/>
            <person name="Mayfield S."/>
            <person name="Mueller-Roeber B."/>
            <person name="Rajamani S."/>
            <person name="Sayre R.T."/>
            <person name="Brokstein P."/>
            <person name="Dubchak I."/>
            <person name="Goodstein D."/>
            <person name="Hornick L."/>
            <person name="Huang Y.W."/>
            <person name="Jhaveri J."/>
            <person name="Luo Y."/>
            <person name="Martinez D."/>
            <person name="Ngau W.C."/>
            <person name="Otillar B."/>
            <person name="Poliakov A."/>
            <person name="Porter A."/>
            <person name="Szajkowski L."/>
            <person name="Werner G."/>
            <person name="Zhou K."/>
            <person name="Grigoriev I.V."/>
            <person name="Rokhsar D.S."/>
            <person name="Grossman A.R."/>
        </authorList>
    </citation>
    <scope>NUCLEOTIDE SEQUENCE [LARGE SCALE GENOMIC DNA]</scope>
    <source>
        <strain evidence="5">CC-503</strain>
    </source>
</reference>
<dbReference type="InterPro" id="IPR029030">
    <property type="entry name" value="Caspase-like_dom_sf"/>
</dbReference>
<dbReference type="GO" id="GO:0006508">
    <property type="term" value="P:proteolysis"/>
    <property type="evidence" value="ECO:0000318"/>
    <property type="project" value="GO_Central"/>
</dbReference>
<dbReference type="SMR" id="A0A2K3D3W9"/>
<feature type="compositionally biased region" description="Low complexity" evidence="2">
    <location>
        <begin position="194"/>
        <end position="219"/>
    </location>
</feature>
<evidence type="ECO:0000313" key="5">
    <source>
        <dbReference type="Proteomes" id="UP000006906"/>
    </source>
</evidence>
<dbReference type="FunCoup" id="A0A2K3D3W9">
    <property type="interactions" value="616"/>
</dbReference>
<feature type="domain" description="Peptidase C14 caspase" evidence="3">
    <location>
        <begin position="224"/>
        <end position="458"/>
    </location>
</feature>
<proteinExistence type="inferred from homology"/>
<evidence type="ECO:0000256" key="2">
    <source>
        <dbReference type="SAM" id="MobiDB-lite"/>
    </source>
</evidence>
<accession>A0A2K3D3W9</accession>
<dbReference type="Gramene" id="PNW75211">
    <property type="protein sequence ID" value="PNW75211"/>
    <property type="gene ID" value="CHLRE_12g517451v5"/>
</dbReference>
<gene>
    <name evidence="4" type="ORF">CHLRE_12g517451v5</name>
</gene>
<dbReference type="PANTHER" id="PTHR48104:SF30">
    <property type="entry name" value="METACASPASE-1"/>
    <property type="match status" value="1"/>
</dbReference>
<dbReference type="SUPFAM" id="SSF52129">
    <property type="entry name" value="Caspase-like"/>
    <property type="match status" value="1"/>
</dbReference>